<dbReference type="EMBL" id="SJPJ01000002">
    <property type="protein sequence ID" value="TWT76801.1"/>
    <property type="molecule type" value="Genomic_DNA"/>
</dbReference>
<dbReference type="Pfam" id="PF01609">
    <property type="entry name" value="DDE_Tnp_1"/>
    <property type="match status" value="1"/>
</dbReference>
<protein>
    <submittedName>
        <fullName evidence="2">Transposase DDE domain protein</fullName>
    </submittedName>
</protein>
<organism evidence="2 3">
    <name type="scientific">Novipirellula herctigrandis</name>
    <dbReference type="NCBI Taxonomy" id="2527986"/>
    <lineage>
        <taxon>Bacteria</taxon>
        <taxon>Pseudomonadati</taxon>
        <taxon>Planctomycetota</taxon>
        <taxon>Planctomycetia</taxon>
        <taxon>Pirellulales</taxon>
        <taxon>Pirellulaceae</taxon>
        <taxon>Novipirellula</taxon>
    </lineage>
</organism>
<gene>
    <name evidence="2" type="ORF">CA13_73000</name>
</gene>
<reference evidence="2 3" key="1">
    <citation type="submission" date="2019-02" db="EMBL/GenBank/DDBJ databases">
        <title>Deep-cultivation of Planctomycetes and their phenomic and genomic characterization uncovers novel biology.</title>
        <authorList>
            <person name="Wiegand S."/>
            <person name="Jogler M."/>
            <person name="Boedeker C."/>
            <person name="Pinto D."/>
            <person name="Vollmers J."/>
            <person name="Rivas-Marin E."/>
            <person name="Kohn T."/>
            <person name="Peeters S.H."/>
            <person name="Heuer A."/>
            <person name="Rast P."/>
            <person name="Oberbeckmann S."/>
            <person name="Bunk B."/>
            <person name="Jeske O."/>
            <person name="Meyerdierks A."/>
            <person name="Storesund J.E."/>
            <person name="Kallscheuer N."/>
            <person name="Luecker S."/>
            <person name="Lage O.M."/>
            <person name="Pohl T."/>
            <person name="Merkel B.J."/>
            <person name="Hornburger P."/>
            <person name="Mueller R.-W."/>
            <person name="Bruemmer F."/>
            <person name="Labrenz M."/>
            <person name="Spormann A.M."/>
            <person name="Op Den Camp H."/>
            <person name="Overmann J."/>
            <person name="Amann R."/>
            <person name="Jetten M.S.M."/>
            <person name="Mascher T."/>
            <person name="Medema M.H."/>
            <person name="Devos D.P."/>
            <person name="Kaster A.-K."/>
            <person name="Ovreas L."/>
            <person name="Rohde M."/>
            <person name="Galperin M.Y."/>
            <person name="Jogler C."/>
        </authorList>
    </citation>
    <scope>NUCLEOTIDE SEQUENCE [LARGE SCALE GENOMIC DNA]</scope>
    <source>
        <strain evidence="2 3">CA13</strain>
    </source>
</reference>
<dbReference type="SUPFAM" id="SSF53098">
    <property type="entry name" value="Ribonuclease H-like"/>
    <property type="match status" value="1"/>
</dbReference>
<evidence type="ECO:0000259" key="1">
    <source>
        <dbReference type="Pfam" id="PF01609"/>
    </source>
</evidence>
<dbReference type="AlphaFoldDB" id="A0A5C5YP78"/>
<accession>A0A5C5YP78</accession>
<comment type="caution">
    <text evidence="2">The sequence shown here is derived from an EMBL/GenBank/DDBJ whole genome shotgun (WGS) entry which is preliminary data.</text>
</comment>
<feature type="domain" description="Transposase IS4-like" evidence="1">
    <location>
        <begin position="62"/>
        <end position="140"/>
    </location>
</feature>
<dbReference type="InterPro" id="IPR012337">
    <property type="entry name" value="RNaseH-like_sf"/>
</dbReference>
<evidence type="ECO:0000313" key="2">
    <source>
        <dbReference type="EMBL" id="TWT76801.1"/>
    </source>
</evidence>
<dbReference type="GO" id="GO:0003677">
    <property type="term" value="F:DNA binding"/>
    <property type="evidence" value="ECO:0007669"/>
    <property type="project" value="InterPro"/>
</dbReference>
<proteinExistence type="predicted"/>
<dbReference type="InterPro" id="IPR002559">
    <property type="entry name" value="Transposase_11"/>
</dbReference>
<sequence>MPLTGAMRKMCEKCPPSPFLSRRGLKQGYLDQLVLYQRPQRPTWMSQEEYEAYPNSIFVRHIKYRVEQKGFRTREIILATTLIDAETYQAEELAHLYYRRWTVELHIRSLKTQMQMDHLRCKSPQMVRKEIHCHMIGYNLVRSAMLASALRFNVCPTRLSFTGAMQALEEYAASLRLGASRRNQQWDNLLEVISELTVGNRPGRQEKRELKRRAKNYKLMQCPRNPNRNRYATAA</sequence>
<name>A0A5C5YP78_9BACT</name>
<evidence type="ECO:0000313" key="3">
    <source>
        <dbReference type="Proteomes" id="UP000315010"/>
    </source>
</evidence>
<dbReference type="GO" id="GO:0004803">
    <property type="term" value="F:transposase activity"/>
    <property type="evidence" value="ECO:0007669"/>
    <property type="project" value="InterPro"/>
</dbReference>
<dbReference type="GO" id="GO:0006313">
    <property type="term" value="P:DNA transposition"/>
    <property type="evidence" value="ECO:0007669"/>
    <property type="project" value="InterPro"/>
</dbReference>
<dbReference type="PANTHER" id="PTHR33258:SF1">
    <property type="entry name" value="TRANSPOSASE INSL FOR INSERTION SEQUENCE ELEMENT IS186A-RELATED"/>
    <property type="match status" value="1"/>
</dbReference>
<keyword evidence="3" id="KW-1185">Reference proteome</keyword>
<dbReference type="Proteomes" id="UP000315010">
    <property type="component" value="Unassembled WGS sequence"/>
</dbReference>
<dbReference type="PANTHER" id="PTHR33258">
    <property type="entry name" value="TRANSPOSASE INSL FOR INSERTION SEQUENCE ELEMENT IS186A-RELATED"/>
    <property type="match status" value="1"/>
</dbReference>